<reference evidence="2 3" key="1">
    <citation type="submission" date="2021-06" db="EMBL/GenBank/DDBJ databases">
        <title>Caerostris extrusa draft genome.</title>
        <authorList>
            <person name="Kono N."/>
            <person name="Arakawa K."/>
        </authorList>
    </citation>
    <scope>NUCLEOTIDE SEQUENCE [LARGE SCALE GENOMIC DNA]</scope>
</reference>
<proteinExistence type="predicted"/>
<name>A0AAV4MUX1_CAEEX</name>
<gene>
    <name evidence="2" type="ORF">CEXT_223861</name>
</gene>
<keyword evidence="1" id="KW-1133">Transmembrane helix</keyword>
<evidence type="ECO:0000313" key="2">
    <source>
        <dbReference type="EMBL" id="GIX75679.1"/>
    </source>
</evidence>
<sequence>MSGLVLCIFKDKMSRVKRLVLMDGSLAFFSLYLSGYGRCKNRGIPAFPWANVFQDKKTFHYFIFPLHRTLRSLHEGGKFLGTASCFTFYFGIIFPFALFRFWKTSFKTLYHIEDLCLLQF</sequence>
<evidence type="ECO:0000256" key="1">
    <source>
        <dbReference type="SAM" id="Phobius"/>
    </source>
</evidence>
<keyword evidence="1" id="KW-0472">Membrane</keyword>
<feature type="transmembrane region" description="Helical" evidence="1">
    <location>
        <begin position="79"/>
        <end position="99"/>
    </location>
</feature>
<dbReference type="EMBL" id="BPLR01020189">
    <property type="protein sequence ID" value="GIX75679.1"/>
    <property type="molecule type" value="Genomic_DNA"/>
</dbReference>
<protein>
    <submittedName>
        <fullName evidence="2">Uncharacterized protein</fullName>
    </submittedName>
</protein>
<organism evidence="2 3">
    <name type="scientific">Caerostris extrusa</name>
    <name type="common">Bark spider</name>
    <name type="synonym">Caerostris bankana</name>
    <dbReference type="NCBI Taxonomy" id="172846"/>
    <lineage>
        <taxon>Eukaryota</taxon>
        <taxon>Metazoa</taxon>
        <taxon>Ecdysozoa</taxon>
        <taxon>Arthropoda</taxon>
        <taxon>Chelicerata</taxon>
        <taxon>Arachnida</taxon>
        <taxon>Araneae</taxon>
        <taxon>Araneomorphae</taxon>
        <taxon>Entelegynae</taxon>
        <taxon>Araneoidea</taxon>
        <taxon>Araneidae</taxon>
        <taxon>Caerostris</taxon>
    </lineage>
</organism>
<accession>A0AAV4MUX1</accession>
<keyword evidence="3" id="KW-1185">Reference proteome</keyword>
<evidence type="ECO:0000313" key="3">
    <source>
        <dbReference type="Proteomes" id="UP001054945"/>
    </source>
</evidence>
<dbReference type="Proteomes" id="UP001054945">
    <property type="component" value="Unassembled WGS sequence"/>
</dbReference>
<comment type="caution">
    <text evidence="2">The sequence shown here is derived from an EMBL/GenBank/DDBJ whole genome shotgun (WGS) entry which is preliminary data.</text>
</comment>
<keyword evidence="1" id="KW-0812">Transmembrane</keyword>
<dbReference type="AlphaFoldDB" id="A0AAV4MUX1"/>